<feature type="region of interest" description="Disordered" evidence="9">
    <location>
        <begin position="507"/>
        <end position="543"/>
    </location>
</feature>
<evidence type="ECO:0000256" key="7">
    <source>
        <dbReference type="ARBA" id="ARBA00023136"/>
    </source>
</evidence>
<comment type="similarity">
    <text evidence="2">Belongs to the COG3 family.</text>
</comment>
<organism evidence="12 13">
    <name type="scientific">Gomphillus americanus</name>
    <dbReference type="NCBI Taxonomy" id="1940652"/>
    <lineage>
        <taxon>Eukaryota</taxon>
        <taxon>Fungi</taxon>
        <taxon>Dikarya</taxon>
        <taxon>Ascomycota</taxon>
        <taxon>Pezizomycotina</taxon>
        <taxon>Lecanoromycetes</taxon>
        <taxon>OSLEUM clade</taxon>
        <taxon>Ostropomycetidae</taxon>
        <taxon>Ostropales</taxon>
        <taxon>Graphidaceae</taxon>
        <taxon>Gomphilloideae</taxon>
        <taxon>Gomphillus</taxon>
    </lineage>
</organism>
<sequence>MLDDASFYTFVPSLQNGGGAADGRPRRKTAIFASQSVCLLSIVLGNVDLYQQAPGAIFNPLAASNLLDTSRETTSPPKATIARRAQSYTDFHHAARAWLRNSNDSSKKTPQIKDELQFAEWYESIEEGLLEAGQNEFNDYLEELSITESYLGGISKETTAMLDLLANLSKSFNAVTNRTTAFQKQCEDLLLDQRRLERLADDVGQNLQYYSFLEPITRKLNAPGAGTFVRGKEFSDMLARLDECLEYMNDHPTQREASTYRSRYRLLLTRGLTLIKVHFVSALKDINADVAKRIADKQLNDTTMSALLYAKFRVGAAELKEVAQEIRCRAIVPESLEQGAEAEYQGLMDELYAAYASTRGRLILPLIQKRIHEIALAPSSSKDLVTFARTSIGYIRGMCADEFELWKEWFEGNDRLYDFLETICDPLYDHLRPRIIHETQIVKLCELCTLLQTRYFSDPDDELEAIDPMKLDFGTLILPALEDTQTRLVFRAQNILRNDIENFKPKPEDIDYPAKTKPRSTIPSGPALSGRRKNSITEGLPKDPVIVEDGDSSKYDLNLDVSSQGWYPTLRRAIWLLSRIYRLVNSTVFDDLAHQIVHQTTLSLQRASLALSNMKTPMDGQLFLMKYLLLLKQQIVAFDIEYVSPDITFDFSGMASTFYELRERGGIFDPRALWRLLSNPGATLLPRVVENMLDAKVELDGQLRTTINDFCASCSGTMTAAIAPQASEKKGFDSSKVVPELQTTIKKEVPFLRLKLEEYLDDSRTRETLVGAVQDQVVLTFENWVENTAASNKKSKQTTISVEKNPIPEGGALDVIAFTEWAMGVFRVGRGFGTVQEEETSVESLSDQASLAAT</sequence>
<dbReference type="GO" id="GO:0006886">
    <property type="term" value="P:intracellular protein transport"/>
    <property type="evidence" value="ECO:0007669"/>
    <property type="project" value="InterPro"/>
</dbReference>
<evidence type="ECO:0000256" key="9">
    <source>
        <dbReference type="SAM" id="MobiDB-lite"/>
    </source>
</evidence>
<evidence type="ECO:0000256" key="8">
    <source>
        <dbReference type="ARBA" id="ARBA00031339"/>
    </source>
</evidence>
<dbReference type="GO" id="GO:0017119">
    <property type="term" value="C:Golgi transport complex"/>
    <property type="evidence" value="ECO:0007669"/>
    <property type="project" value="TreeGrafter"/>
</dbReference>
<keyword evidence="5" id="KW-0653">Protein transport</keyword>
<evidence type="ECO:0000256" key="3">
    <source>
        <dbReference type="ARBA" id="ARBA00020976"/>
    </source>
</evidence>
<evidence type="ECO:0000259" key="10">
    <source>
        <dbReference type="Pfam" id="PF04136"/>
    </source>
</evidence>
<keyword evidence="7" id="KW-0472">Membrane</keyword>
<dbReference type="GO" id="GO:0006891">
    <property type="term" value="P:intra-Golgi vesicle-mediated transport"/>
    <property type="evidence" value="ECO:0007669"/>
    <property type="project" value="TreeGrafter"/>
</dbReference>
<keyword evidence="4" id="KW-0813">Transport</keyword>
<evidence type="ECO:0000313" key="13">
    <source>
        <dbReference type="Proteomes" id="UP000664169"/>
    </source>
</evidence>
<evidence type="ECO:0000259" key="11">
    <source>
        <dbReference type="Pfam" id="PF20671"/>
    </source>
</evidence>
<dbReference type="GO" id="GO:0005801">
    <property type="term" value="C:cis-Golgi network"/>
    <property type="evidence" value="ECO:0007669"/>
    <property type="project" value="InterPro"/>
</dbReference>
<dbReference type="AlphaFoldDB" id="A0A8H3F7X7"/>
<keyword evidence="6" id="KW-0333">Golgi apparatus</keyword>
<name>A0A8H3F7X7_9LECA</name>
<dbReference type="EMBL" id="CAJPDQ010000012">
    <property type="protein sequence ID" value="CAF9917672.1"/>
    <property type="molecule type" value="Genomic_DNA"/>
</dbReference>
<proteinExistence type="inferred from homology"/>
<evidence type="ECO:0000256" key="1">
    <source>
        <dbReference type="ARBA" id="ARBA00004395"/>
    </source>
</evidence>
<evidence type="ECO:0000256" key="4">
    <source>
        <dbReference type="ARBA" id="ARBA00022448"/>
    </source>
</evidence>
<dbReference type="Pfam" id="PF04136">
    <property type="entry name" value="COG3_N"/>
    <property type="match status" value="1"/>
</dbReference>
<reference evidence="12" key="1">
    <citation type="submission" date="2021-03" db="EMBL/GenBank/DDBJ databases">
        <authorList>
            <person name="Tagirdzhanova G."/>
        </authorList>
    </citation>
    <scope>NUCLEOTIDE SEQUENCE</scope>
</reference>
<accession>A0A8H3F7X7</accession>
<dbReference type="Pfam" id="PF20671">
    <property type="entry name" value="COG3_C"/>
    <property type="match status" value="1"/>
</dbReference>
<dbReference type="OrthoDB" id="296793at2759"/>
<comment type="caution">
    <text evidence="12">The sequence shown here is derived from an EMBL/GenBank/DDBJ whole genome shotgun (WGS) entry which is preliminary data.</text>
</comment>
<keyword evidence="13" id="KW-1185">Reference proteome</keyword>
<dbReference type="GO" id="GO:0007030">
    <property type="term" value="P:Golgi organization"/>
    <property type="evidence" value="ECO:0007669"/>
    <property type="project" value="TreeGrafter"/>
</dbReference>
<evidence type="ECO:0000313" key="12">
    <source>
        <dbReference type="EMBL" id="CAF9917672.1"/>
    </source>
</evidence>
<dbReference type="InterPro" id="IPR048320">
    <property type="entry name" value="COG3_N"/>
</dbReference>
<dbReference type="Proteomes" id="UP000664169">
    <property type="component" value="Unassembled WGS sequence"/>
</dbReference>
<feature type="domain" description="Conserved oligomeric Golgi complex subunit 3 C-terminal" evidence="11">
    <location>
        <begin position="305"/>
        <end position="654"/>
    </location>
</feature>
<dbReference type="InterPro" id="IPR007265">
    <property type="entry name" value="COG_su3"/>
</dbReference>
<evidence type="ECO:0000256" key="2">
    <source>
        <dbReference type="ARBA" id="ARBA00009936"/>
    </source>
</evidence>
<dbReference type="InterPro" id="IPR048685">
    <property type="entry name" value="COG3_C"/>
</dbReference>
<dbReference type="GO" id="GO:0000139">
    <property type="term" value="C:Golgi membrane"/>
    <property type="evidence" value="ECO:0007669"/>
    <property type="project" value="UniProtKB-SubCell"/>
</dbReference>
<gene>
    <name evidence="12" type="ORF">GOMPHAMPRED_001346</name>
</gene>
<evidence type="ECO:0000256" key="6">
    <source>
        <dbReference type="ARBA" id="ARBA00023034"/>
    </source>
</evidence>
<evidence type="ECO:0000256" key="5">
    <source>
        <dbReference type="ARBA" id="ARBA00022927"/>
    </source>
</evidence>
<protein>
    <recommendedName>
        <fullName evidence="3">Conserved oligomeric Golgi complex subunit 3</fullName>
    </recommendedName>
    <alternativeName>
        <fullName evidence="8">Component of oligomeric Golgi complex 3</fullName>
    </alternativeName>
</protein>
<comment type="subcellular location">
    <subcellularLocation>
        <location evidence="1">Golgi apparatus membrane</location>
        <topology evidence="1">Peripheral membrane protein</topology>
    </subcellularLocation>
</comment>
<dbReference type="GO" id="GO:0006914">
    <property type="term" value="P:autophagy"/>
    <property type="evidence" value="ECO:0007669"/>
    <property type="project" value="TreeGrafter"/>
</dbReference>
<feature type="domain" description="Conserved oligomeric Golgi complex subunit 3 N-terminal" evidence="10">
    <location>
        <begin position="140"/>
        <end position="284"/>
    </location>
</feature>
<dbReference type="PANTHER" id="PTHR13302">
    <property type="entry name" value="CONSERVED OLIGOMERIC GOLGI COMPLEX COMPONENT 3"/>
    <property type="match status" value="1"/>
</dbReference>
<dbReference type="PANTHER" id="PTHR13302:SF8">
    <property type="entry name" value="CONSERVED OLIGOMERIC GOLGI COMPLEX SUBUNIT 3"/>
    <property type="match status" value="1"/>
</dbReference>